<organism evidence="1 2">
    <name type="scientific">Gordonia phage Avazak</name>
    <dbReference type="NCBI Taxonomy" id="2656529"/>
    <lineage>
        <taxon>Viruses</taxon>
        <taxon>Duplodnaviria</taxon>
        <taxon>Heunggongvirae</taxon>
        <taxon>Uroviricota</taxon>
        <taxon>Caudoviricetes</taxon>
        <taxon>Deejayvirinae</taxon>
        <taxon>Tanisvirus</taxon>
        <taxon>Tanisvirus avazak</taxon>
    </lineage>
</organism>
<proteinExistence type="predicted"/>
<protein>
    <submittedName>
        <fullName evidence="1">Uncharacterized protein</fullName>
    </submittedName>
</protein>
<dbReference type="EMBL" id="MN585971">
    <property type="protein sequence ID" value="QGJ88018.1"/>
    <property type="molecule type" value="Genomic_DNA"/>
</dbReference>
<dbReference type="Proteomes" id="UP000425472">
    <property type="component" value="Segment"/>
</dbReference>
<reference evidence="1 2" key="1">
    <citation type="submission" date="2019-10" db="EMBL/GenBank/DDBJ databases">
        <authorList>
            <person name="Millar G.J."/>
            <person name="Stotolongo A."/>
            <person name="Acosta C.G."/>
            <person name="Alexandre C.L."/>
            <person name="Birchfield S.K."/>
            <person name="Bradshaw K.L."/>
            <person name="Collins J.L."/>
            <person name="Emile S.L."/>
            <person name="Gale T.J."/>
            <person name="Higgs R.I."/>
            <person name="Jakubik A.E."/>
            <person name="Jasna A.S."/>
            <person name="Lightbourn T.A."/>
            <person name="Ortegon K.B."/>
            <person name="Sargent D.P."/>
            <person name="Thermozier K.N."/>
            <person name="Thomas F."/>
            <person name="Tucker J.D."/>
            <person name="White J.S."/>
            <person name="Sconiers W.B."/>
            <person name="Coleman S.T."/>
            <person name="Riley H.L."/>
            <person name="Garlena R.A."/>
            <person name="Russell D.A."/>
            <person name="Pope W.H."/>
            <person name="Jacobs-Sera D."/>
            <person name="Hatfull G.F."/>
        </authorList>
    </citation>
    <scope>NUCLEOTIDE SEQUENCE [LARGE SCALE GENOMIC DNA]</scope>
</reference>
<evidence type="ECO:0000313" key="1">
    <source>
        <dbReference type="EMBL" id="QGJ88018.1"/>
    </source>
</evidence>
<accession>A0A649V6L2</accession>
<sequence>MTTSEYYYGDGTDNVVRLTEKQAWAVNNILIIDTIVDHEDDESIYVKTNLNEEQMKDYSEAADILNAYLEDHDVFYENPDQPMLRPVE</sequence>
<evidence type="ECO:0000313" key="2">
    <source>
        <dbReference type="Proteomes" id="UP000425472"/>
    </source>
</evidence>
<dbReference type="GeneID" id="55624287"/>
<name>A0A649V6L2_9CAUD</name>
<gene>
    <name evidence="1" type="primary">36</name>
    <name evidence="1" type="ORF">SEA_AVAZAK_36</name>
</gene>
<keyword evidence="2" id="KW-1185">Reference proteome</keyword>
<dbReference type="KEGG" id="vg:55624287"/>
<dbReference type="RefSeq" id="YP_009853602.1">
    <property type="nucleotide sequence ID" value="NC_048822.1"/>
</dbReference>